<dbReference type="GO" id="GO:0004674">
    <property type="term" value="F:protein serine/threonine kinase activity"/>
    <property type="evidence" value="ECO:0007669"/>
    <property type="project" value="UniProtKB-KW"/>
</dbReference>
<dbReference type="FunFam" id="3.30.200.20:FF:000042">
    <property type="entry name" value="Aurora kinase A"/>
    <property type="match status" value="1"/>
</dbReference>
<keyword evidence="4" id="KW-0723">Serine/threonine-protein kinase</keyword>
<dbReference type="PROSITE" id="PS00108">
    <property type="entry name" value="PROTEIN_KINASE_ST"/>
    <property type="match status" value="1"/>
</dbReference>
<dbReference type="KEGG" id="som:SOMG_04679"/>
<reference evidence="7 8" key="1">
    <citation type="journal article" date="2023" name="G3 (Bethesda)">
        <title>A high-quality reference genome for the fission yeast Schizosaccharomyces osmophilus.</title>
        <authorList>
            <person name="Jia G.S."/>
            <person name="Zhang W.C."/>
            <person name="Liang Y."/>
            <person name="Liu X.H."/>
            <person name="Rhind N."/>
            <person name="Pidoux A."/>
            <person name="Brysch-Herzberg M."/>
            <person name="Du L.L."/>
        </authorList>
    </citation>
    <scope>NUCLEOTIDE SEQUENCE [LARGE SCALE GENOMIC DNA]</scope>
    <source>
        <strain evidence="7 8">CBS 15793</strain>
    </source>
</reference>
<dbReference type="PROSITE" id="PS00107">
    <property type="entry name" value="PROTEIN_KINASE_ATP"/>
    <property type="match status" value="1"/>
</dbReference>
<dbReference type="SUPFAM" id="SSF56112">
    <property type="entry name" value="Protein kinase-like (PK-like)"/>
    <property type="match status" value="1"/>
</dbReference>
<feature type="compositionally biased region" description="Polar residues" evidence="5">
    <location>
        <begin position="389"/>
        <end position="402"/>
    </location>
</feature>
<feature type="binding site" evidence="3">
    <location>
        <position position="92"/>
    </location>
    <ligand>
        <name>ATP</name>
        <dbReference type="ChEBI" id="CHEBI:30616"/>
    </ligand>
</feature>
<feature type="compositionally biased region" description="Polar residues" evidence="5">
    <location>
        <begin position="451"/>
        <end position="461"/>
    </location>
</feature>
<keyword evidence="1 3" id="KW-0547">Nucleotide-binding</keyword>
<comment type="similarity">
    <text evidence="4">Belongs to the protein kinase superfamily.</text>
</comment>
<dbReference type="Gene3D" id="3.30.200.20">
    <property type="entry name" value="Phosphorylase Kinase, domain 1"/>
    <property type="match status" value="1"/>
</dbReference>
<dbReference type="SMART" id="SM00220">
    <property type="entry name" value="S_TKc"/>
    <property type="match status" value="1"/>
</dbReference>
<dbReference type="EMBL" id="CP115613">
    <property type="protein sequence ID" value="WBW75287.1"/>
    <property type="molecule type" value="Genomic_DNA"/>
</dbReference>
<organism evidence="7 8">
    <name type="scientific">Schizosaccharomyces osmophilus</name>
    <dbReference type="NCBI Taxonomy" id="2545709"/>
    <lineage>
        <taxon>Eukaryota</taxon>
        <taxon>Fungi</taxon>
        <taxon>Dikarya</taxon>
        <taxon>Ascomycota</taxon>
        <taxon>Taphrinomycotina</taxon>
        <taxon>Schizosaccharomycetes</taxon>
        <taxon>Schizosaccharomycetales</taxon>
        <taxon>Schizosaccharomycetaceae</taxon>
        <taxon>Schizosaccharomyces</taxon>
    </lineage>
</organism>
<keyword evidence="7" id="KW-0418">Kinase</keyword>
<dbReference type="GeneID" id="80878147"/>
<evidence type="ECO:0000259" key="6">
    <source>
        <dbReference type="PROSITE" id="PS50011"/>
    </source>
</evidence>
<evidence type="ECO:0000313" key="7">
    <source>
        <dbReference type="EMBL" id="WBW75287.1"/>
    </source>
</evidence>
<keyword evidence="7" id="KW-0808">Transferase</keyword>
<feature type="region of interest" description="Disordered" evidence="5">
    <location>
        <begin position="448"/>
        <end position="468"/>
    </location>
</feature>
<feature type="region of interest" description="Disordered" evidence="5">
    <location>
        <begin position="364"/>
        <end position="402"/>
    </location>
</feature>
<accession>A0AAF0AY70</accession>
<dbReference type="PROSITE" id="PS50011">
    <property type="entry name" value="PROTEIN_KINASE_DOM"/>
    <property type="match status" value="1"/>
</dbReference>
<feature type="compositionally biased region" description="Polar residues" evidence="5">
    <location>
        <begin position="365"/>
        <end position="375"/>
    </location>
</feature>
<sequence>MSILTGFRKFIKSVKLNKERKKGEKTLGSGKSAGTASQQSHHAEVDSSEPTDFPGLEKFQLKEKLGDGAYSKVYKAHSFDLKEDIAVKVIRKYEMNLKQRNGVHKEVNIMRRIQHKNIVTLLDFIEADDFFYLILELAEGGEIFHKIVHFTYFSEQLARHVIVQIADAIQHLHDVCGIVHRDIKPENVLFKPIPFHPTENYKPPPLDPIKQDEGVFTPGVGGGGIGKILIGDFGFSKVVWNTKTSTPCGTVGYAAPEIVNDELYSKNVDMWALGCVLHTMLCGFPPFFDENVGLLASKVVKGEFEFLSPWWDNISESAKDLVAHLLTVDPRERYDIHQFFQHPWIRGEPKMLLVPSHKPKFYSRSIDSTSSSPGRMTSDLKERPKRTMVSRTSSASMHKSPSITTLSDAMMVAYDVRRSNFPKGHHKNANFSRINSAADLIVEEDSGDELTGTSFPFSDVSNSDEKDSFQLDLAQSSLISRRSARRHPM</sequence>
<dbReference type="InterPro" id="IPR011009">
    <property type="entry name" value="Kinase-like_dom_sf"/>
</dbReference>
<feature type="domain" description="Protein kinase" evidence="6">
    <location>
        <begin position="59"/>
        <end position="345"/>
    </location>
</feature>
<name>A0AAF0AY70_9SCHI</name>
<gene>
    <name evidence="7" type="primary">cmk2</name>
    <name evidence="7" type="ORF">SOMG_04679</name>
</gene>
<evidence type="ECO:0000256" key="2">
    <source>
        <dbReference type="ARBA" id="ARBA00022840"/>
    </source>
</evidence>
<dbReference type="RefSeq" id="XP_056039530.1">
    <property type="nucleotide sequence ID" value="XM_056183458.1"/>
</dbReference>
<protein>
    <submittedName>
        <fullName evidence="7">MAPK-activated protein kinase Cmk2</fullName>
    </submittedName>
</protein>
<evidence type="ECO:0000256" key="5">
    <source>
        <dbReference type="SAM" id="MobiDB-lite"/>
    </source>
</evidence>
<evidence type="ECO:0000256" key="1">
    <source>
        <dbReference type="ARBA" id="ARBA00022741"/>
    </source>
</evidence>
<evidence type="ECO:0000256" key="4">
    <source>
        <dbReference type="RuleBase" id="RU000304"/>
    </source>
</evidence>
<keyword evidence="2 3" id="KW-0067">ATP-binding</keyword>
<dbReference type="GO" id="GO:0005524">
    <property type="term" value="F:ATP binding"/>
    <property type="evidence" value="ECO:0007669"/>
    <property type="project" value="UniProtKB-UniRule"/>
</dbReference>
<feature type="region of interest" description="Disordered" evidence="5">
    <location>
        <begin position="19"/>
        <end position="52"/>
    </location>
</feature>
<dbReference type="InterPro" id="IPR000719">
    <property type="entry name" value="Prot_kinase_dom"/>
</dbReference>
<dbReference type="Pfam" id="PF00069">
    <property type="entry name" value="Pkinase"/>
    <property type="match status" value="1"/>
</dbReference>
<evidence type="ECO:0000256" key="3">
    <source>
        <dbReference type="PROSITE-ProRule" id="PRU10141"/>
    </source>
</evidence>
<dbReference type="AlphaFoldDB" id="A0AAF0AY70"/>
<proteinExistence type="inferred from homology"/>
<dbReference type="Proteomes" id="UP001212411">
    <property type="component" value="Chromosome 3"/>
</dbReference>
<keyword evidence="8" id="KW-1185">Reference proteome</keyword>
<dbReference type="InterPro" id="IPR017441">
    <property type="entry name" value="Protein_kinase_ATP_BS"/>
</dbReference>
<dbReference type="Gene3D" id="1.10.510.10">
    <property type="entry name" value="Transferase(Phosphotransferase) domain 1"/>
    <property type="match status" value="1"/>
</dbReference>
<evidence type="ECO:0000313" key="8">
    <source>
        <dbReference type="Proteomes" id="UP001212411"/>
    </source>
</evidence>
<dbReference type="InterPro" id="IPR008271">
    <property type="entry name" value="Ser/Thr_kinase_AS"/>
</dbReference>
<dbReference type="PANTHER" id="PTHR24347">
    <property type="entry name" value="SERINE/THREONINE-PROTEIN KINASE"/>
    <property type="match status" value="1"/>
</dbReference>